<keyword evidence="3" id="KW-0472">Membrane</keyword>
<feature type="region of interest" description="Disordered" evidence="2">
    <location>
        <begin position="348"/>
        <end position="396"/>
    </location>
</feature>
<comment type="similarity">
    <text evidence="1">Belongs to the ClpA/ClpB family. Torsin subfamily.</text>
</comment>
<dbReference type="AlphaFoldDB" id="A0AAV1I4F3"/>
<keyword evidence="3" id="KW-1133">Transmembrane helix</keyword>
<dbReference type="GO" id="GO:0016887">
    <property type="term" value="F:ATP hydrolysis activity"/>
    <property type="evidence" value="ECO:0007669"/>
    <property type="project" value="InterPro"/>
</dbReference>
<dbReference type="PANTHER" id="PTHR10760:SF2">
    <property type="entry name" value="LD13476P-RELATED"/>
    <property type="match status" value="1"/>
</dbReference>
<organism evidence="4 5">
    <name type="scientific">Coccomyxa viridis</name>
    <dbReference type="NCBI Taxonomy" id="1274662"/>
    <lineage>
        <taxon>Eukaryota</taxon>
        <taxon>Viridiplantae</taxon>
        <taxon>Chlorophyta</taxon>
        <taxon>core chlorophytes</taxon>
        <taxon>Trebouxiophyceae</taxon>
        <taxon>Trebouxiophyceae incertae sedis</taxon>
        <taxon>Coccomyxaceae</taxon>
        <taxon>Coccomyxa</taxon>
    </lineage>
</organism>
<evidence type="ECO:0000256" key="3">
    <source>
        <dbReference type="SAM" id="Phobius"/>
    </source>
</evidence>
<evidence type="ECO:0000313" key="4">
    <source>
        <dbReference type="EMBL" id="CAK0780804.1"/>
    </source>
</evidence>
<dbReference type="GO" id="GO:0005524">
    <property type="term" value="F:ATP binding"/>
    <property type="evidence" value="ECO:0007669"/>
    <property type="project" value="InterPro"/>
</dbReference>
<dbReference type="InterPro" id="IPR027417">
    <property type="entry name" value="P-loop_NTPase"/>
</dbReference>
<evidence type="ECO:0000256" key="1">
    <source>
        <dbReference type="ARBA" id="ARBA00006235"/>
    </source>
</evidence>
<dbReference type="InterPro" id="IPR010448">
    <property type="entry name" value="Torsin"/>
</dbReference>
<dbReference type="GO" id="GO:0005737">
    <property type="term" value="C:cytoplasm"/>
    <property type="evidence" value="ECO:0007669"/>
    <property type="project" value="UniProtKB-ARBA"/>
</dbReference>
<protein>
    <recommendedName>
        <fullName evidence="6">AAA+ ATPase domain-containing protein</fullName>
    </recommendedName>
</protein>
<dbReference type="Proteomes" id="UP001314263">
    <property type="component" value="Unassembled WGS sequence"/>
</dbReference>
<sequence length="396" mass="43705">MPLPAAVGYVAVGLVAGLLALIRTGPQAFAPGTCMRLEPFLDSQVVGQGLALKQLCDAVCDHLSNENPIKPLVISVHGPPGVGKSMMHQLAARALYNTGPEGDLQCPGIDCPGYKVLYGMDYISSEREEQHALLRAALMEHVRSHPEALLVIEEYDKLDCATRGFFRQLLENARAANVTLDRSIVMLESNAGYLQLHELLEAAGSRDMISAEEAQKVLKDLVFSMWTSDECEERTDTLKMLALVDFFLPFLPLERPHIEQLFVMRLQDRRRALLAEKLAADLTWTPQVVQFLADRVDFEGKYPIEGAKEVGTLMTRYISRVLRPWSSQLSGTPGKSVKAAMSSVAGKLKKAVKTPSKATSGKQKSLAPPAPHLQLRVQRDRRGYEQITVSDIDSRS</sequence>
<feature type="compositionally biased region" description="Polar residues" evidence="2">
    <location>
        <begin position="387"/>
        <end position="396"/>
    </location>
</feature>
<reference evidence="4 5" key="1">
    <citation type="submission" date="2023-10" db="EMBL/GenBank/DDBJ databases">
        <authorList>
            <person name="Maclean D."/>
            <person name="Macfadyen A."/>
        </authorList>
    </citation>
    <scope>NUCLEOTIDE SEQUENCE [LARGE SCALE GENOMIC DNA]</scope>
</reference>
<dbReference type="Pfam" id="PF06309">
    <property type="entry name" value="Torsin"/>
    <property type="match status" value="1"/>
</dbReference>
<accession>A0AAV1I4F3</accession>
<dbReference type="EMBL" id="CAUYUE010000006">
    <property type="protein sequence ID" value="CAK0780804.1"/>
    <property type="molecule type" value="Genomic_DNA"/>
</dbReference>
<evidence type="ECO:0008006" key="6">
    <source>
        <dbReference type="Google" id="ProtNLM"/>
    </source>
</evidence>
<feature type="transmembrane region" description="Helical" evidence="3">
    <location>
        <begin position="6"/>
        <end position="22"/>
    </location>
</feature>
<keyword evidence="5" id="KW-1185">Reference proteome</keyword>
<comment type="caution">
    <text evidence="4">The sequence shown here is derived from an EMBL/GenBank/DDBJ whole genome shotgun (WGS) entry which is preliminary data.</text>
</comment>
<proteinExistence type="inferred from homology"/>
<keyword evidence="3" id="KW-0812">Transmembrane</keyword>
<dbReference type="PANTHER" id="PTHR10760">
    <property type="entry name" value="TORSIN"/>
    <property type="match status" value="1"/>
</dbReference>
<gene>
    <name evidence="4" type="ORF">CVIRNUC_005181</name>
</gene>
<name>A0AAV1I4F3_9CHLO</name>
<dbReference type="Gene3D" id="3.40.50.300">
    <property type="entry name" value="P-loop containing nucleotide triphosphate hydrolases"/>
    <property type="match status" value="1"/>
</dbReference>
<evidence type="ECO:0000313" key="5">
    <source>
        <dbReference type="Proteomes" id="UP001314263"/>
    </source>
</evidence>
<dbReference type="SUPFAM" id="SSF52540">
    <property type="entry name" value="P-loop containing nucleoside triphosphate hydrolases"/>
    <property type="match status" value="1"/>
</dbReference>
<evidence type="ECO:0000256" key="2">
    <source>
        <dbReference type="SAM" id="MobiDB-lite"/>
    </source>
</evidence>